<name>A0A642UK79_9ASCO</name>
<comment type="function">
    <text evidence="2 3">Regulatory subunit of casein kinase II/CK2. As part of the kinase complex regulates the basal catalytic activity of the alpha subunit a constitutively active serine/threonine-protein kinase that phosphorylates a large number of substrates containing acidic residues C-terminal to the phosphorylated serine or threonine.</text>
</comment>
<dbReference type="FunFam" id="2.20.25.20:FF:000001">
    <property type="entry name" value="Casein kinase II subunit beta"/>
    <property type="match status" value="1"/>
</dbReference>
<dbReference type="PANTHER" id="PTHR11740:SF39">
    <property type="entry name" value="CASEIN KINASE II SUBUNIT BETA"/>
    <property type="match status" value="1"/>
</dbReference>
<dbReference type="GO" id="GO:0005956">
    <property type="term" value="C:protein kinase CK2 complex"/>
    <property type="evidence" value="ECO:0007669"/>
    <property type="project" value="UniProtKB-UniRule"/>
</dbReference>
<evidence type="ECO:0000256" key="2">
    <source>
        <dbReference type="ARBA" id="ARBA00045899"/>
    </source>
</evidence>
<sequence length="232" mass="27006">MEEEFTNDSISEYSAYSEDMWVDWFLGTKGNEYFCDIDTEFITDRFNLTGLNTEVDHIQQSIDVITDNFDADVSKDEREHIEKIATHLYGLVHARYILTARGLQKMLDKYKNCDFGRCPRVHCSSNPLLPIGLHDLPRHSTVKLYCARCEDIYNPKSSRHQNIDGAYFGTSFPGMLFQVYPHLIPKRTNARFVPKIFGFKIHANGKLARWQEKQRIEQQKRIAQTPSHQSQP</sequence>
<protein>
    <recommendedName>
        <fullName evidence="3">Casein kinase II subunit beta</fullName>
        <shortName evidence="3">CK II beta</shortName>
    </recommendedName>
</protein>
<dbReference type="InterPro" id="IPR035991">
    <property type="entry name" value="Casein_kinase_II_beta-like"/>
</dbReference>
<dbReference type="FunFam" id="1.10.1820.10:FF:000005">
    <property type="entry name" value="Casein kinase II subunit beta"/>
    <property type="match status" value="1"/>
</dbReference>
<dbReference type="OrthoDB" id="3971593at2759"/>
<dbReference type="PANTHER" id="PTHR11740">
    <property type="entry name" value="CASEIN KINASE II SUBUNIT BETA"/>
    <property type="match status" value="1"/>
</dbReference>
<dbReference type="InterPro" id="IPR000704">
    <property type="entry name" value="Casein_kinase_II_reg-sub"/>
</dbReference>
<comment type="caution">
    <text evidence="4">The sequence shown here is derived from an EMBL/GenBank/DDBJ whole genome shotgun (WGS) entry which is preliminary data.</text>
</comment>
<reference evidence="4" key="1">
    <citation type="journal article" date="2019" name="G3 (Bethesda)">
        <title>Genome Assemblies of Two Rare Opportunistic Yeast Pathogens: Diutina rugosa (syn. Candida rugosa) and Trichomonascus ciferrii (syn. Candida ciferrii).</title>
        <authorList>
            <person name="Mixao V."/>
            <person name="Saus E."/>
            <person name="Hansen A.P."/>
            <person name="Lass-Florl C."/>
            <person name="Gabaldon T."/>
        </authorList>
    </citation>
    <scope>NUCLEOTIDE SEQUENCE</scope>
    <source>
        <strain evidence="4">CBS 4856</strain>
    </source>
</reference>
<dbReference type="Proteomes" id="UP000761534">
    <property type="component" value="Unassembled WGS sequence"/>
</dbReference>
<evidence type="ECO:0000256" key="1">
    <source>
        <dbReference type="ARBA" id="ARBA00006941"/>
    </source>
</evidence>
<comment type="subunit">
    <text evidence="3">Tetramer of two alpha and two beta subunits.</text>
</comment>
<dbReference type="PROSITE" id="PS01101">
    <property type="entry name" value="CK2_BETA"/>
    <property type="match status" value="1"/>
</dbReference>
<dbReference type="Gene3D" id="1.10.1820.10">
    <property type="entry name" value="protein kinase ck2 holoenzyme, chain C, domain 1"/>
    <property type="match status" value="1"/>
</dbReference>
<dbReference type="VEuPathDB" id="FungiDB:TRICI_006617"/>
<dbReference type="GO" id="GO:0006359">
    <property type="term" value="P:regulation of transcription by RNA polymerase III"/>
    <property type="evidence" value="ECO:0007669"/>
    <property type="project" value="TreeGrafter"/>
</dbReference>
<dbReference type="GO" id="GO:0030291">
    <property type="term" value="F:protein serine/threonine kinase inhibitor activity"/>
    <property type="evidence" value="ECO:0007669"/>
    <property type="project" value="UniProtKB-ARBA"/>
</dbReference>
<evidence type="ECO:0000313" key="4">
    <source>
        <dbReference type="EMBL" id="KAA8898249.1"/>
    </source>
</evidence>
<comment type="similarity">
    <text evidence="1 3">Belongs to the casein kinase 2 subunit beta family.</text>
</comment>
<accession>A0A642UK79</accession>
<keyword evidence="5" id="KW-1185">Reference proteome</keyword>
<dbReference type="GO" id="GO:0005737">
    <property type="term" value="C:cytoplasm"/>
    <property type="evidence" value="ECO:0007669"/>
    <property type="project" value="TreeGrafter"/>
</dbReference>
<dbReference type="GO" id="GO:0034456">
    <property type="term" value="C:UTP-C complex"/>
    <property type="evidence" value="ECO:0007669"/>
    <property type="project" value="TreeGrafter"/>
</dbReference>
<evidence type="ECO:0000313" key="5">
    <source>
        <dbReference type="Proteomes" id="UP000761534"/>
    </source>
</evidence>
<gene>
    <name evidence="4" type="ORF">TRICI_006617</name>
</gene>
<dbReference type="SUPFAM" id="SSF57798">
    <property type="entry name" value="Casein kinase II beta subunit"/>
    <property type="match status" value="1"/>
</dbReference>
<proteinExistence type="inferred from homology"/>
<dbReference type="PRINTS" id="PR00472">
    <property type="entry name" value="CASNKINASEII"/>
</dbReference>
<evidence type="ECO:0000256" key="3">
    <source>
        <dbReference type="RuleBase" id="RU361268"/>
    </source>
</evidence>
<dbReference type="InterPro" id="IPR016149">
    <property type="entry name" value="Casein_kin_II_reg-sub_N"/>
</dbReference>
<dbReference type="Gene3D" id="2.20.25.20">
    <property type="match status" value="1"/>
</dbReference>
<dbReference type="SMART" id="SM01085">
    <property type="entry name" value="CK_II_beta"/>
    <property type="match status" value="1"/>
</dbReference>
<dbReference type="AlphaFoldDB" id="A0A642UK79"/>
<organism evidence="4 5">
    <name type="scientific">Trichomonascus ciferrii</name>
    <dbReference type="NCBI Taxonomy" id="44093"/>
    <lineage>
        <taxon>Eukaryota</taxon>
        <taxon>Fungi</taxon>
        <taxon>Dikarya</taxon>
        <taxon>Ascomycota</taxon>
        <taxon>Saccharomycotina</taxon>
        <taxon>Dipodascomycetes</taxon>
        <taxon>Dipodascales</taxon>
        <taxon>Trichomonascaceae</taxon>
        <taxon>Trichomonascus</taxon>
        <taxon>Trichomonascus ciferrii complex</taxon>
    </lineage>
</organism>
<dbReference type="EMBL" id="SWFS01000549">
    <property type="protein sequence ID" value="KAA8898249.1"/>
    <property type="molecule type" value="Genomic_DNA"/>
</dbReference>
<dbReference type="Pfam" id="PF01214">
    <property type="entry name" value="CK_II_beta"/>
    <property type="match status" value="1"/>
</dbReference>